<evidence type="ECO:0000256" key="7">
    <source>
        <dbReference type="PIRSR" id="PIRSR000097-3"/>
    </source>
</evidence>
<proteinExistence type="inferred from homology"/>
<sequence length="267" mass="29304">MSHVPALGLGTFRLKGQQVIDSVRSALELGYRHIDTAQIYGNEAEVGQAIADSGVPRDELFITTKIWTENLAAHKLIPSLGDSLAKLGMQQVDLTLIHWPSPDDAITVAEYMAALLEAKALGLTRHLGASNFTIGHLQQALEVVSADQIATNQVEIHPYLQNRKLVQFTRQQGIHLTAYMPLAYGKVMDDPVIQRIATAHQASAAQVTLAWLLQQGFAVIPSSTKRAHLESNLAARELRLTIAEMAAIGELERNERLANPDFAPHWD</sequence>
<evidence type="ECO:0000256" key="2">
    <source>
        <dbReference type="ARBA" id="ARBA00022857"/>
    </source>
</evidence>
<dbReference type="NCBIfam" id="NF008377">
    <property type="entry name" value="PRK11172.1"/>
    <property type="match status" value="1"/>
</dbReference>
<evidence type="ECO:0000256" key="1">
    <source>
        <dbReference type="ARBA" id="ARBA00007905"/>
    </source>
</evidence>
<keyword evidence="2" id="KW-0521">NADP</keyword>
<keyword evidence="10" id="KW-1185">Reference proteome</keyword>
<dbReference type="STRING" id="1395571.TMS3_0117670"/>
<dbReference type="Gene3D" id="3.20.20.100">
    <property type="entry name" value="NADP-dependent oxidoreductase domain"/>
    <property type="match status" value="1"/>
</dbReference>
<dbReference type="FunFam" id="3.20.20.100:FF:000002">
    <property type="entry name" value="2,5-diketo-D-gluconic acid reductase A"/>
    <property type="match status" value="1"/>
</dbReference>
<dbReference type="Pfam" id="PF00248">
    <property type="entry name" value="Aldo_ket_red"/>
    <property type="match status" value="1"/>
</dbReference>
<comment type="similarity">
    <text evidence="1">Belongs to the aldo/keto reductase family.</text>
</comment>
<dbReference type="OrthoDB" id="9804790at2"/>
<dbReference type="eggNOG" id="COG0656">
    <property type="taxonomic scope" value="Bacteria"/>
</dbReference>
<dbReference type="CDD" id="cd19139">
    <property type="entry name" value="AKR_AKR3F2"/>
    <property type="match status" value="1"/>
</dbReference>
<reference evidence="9 10" key="1">
    <citation type="journal article" date="2014" name="Genome Announc.">
        <title>Draft Genome Sequence of Petroleum Oil-Degrading Marine Bacterium Pseudomonas taeanensis Strain MS-3, Isolated from a Crude Oil-Contaminated Seashore.</title>
        <authorList>
            <person name="Lee S.Y."/>
            <person name="Kim S.H."/>
            <person name="Lee D.G."/>
            <person name="Shin S."/>
            <person name="Yun S.H."/>
            <person name="Choi C.W."/>
            <person name="Chung Y.H."/>
            <person name="Choi J.S."/>
            <person name="Kahng H.Y."/>
            <person name="Kim S.I."/>
        </authorList>
    </citation>
    <scope>NUCLEOTIDE SEQUENCE [LARGE SCALE GENOMIC DNA]</scope>
    <source>
        <strain evidence="9 10">MS-3</strain>
    </source>
</reference>
<dbReference type="SUPFAM" id="SSF51430">
    <property type="entry name" value="NAD(P)-linked oxidoreductase"/>
    <property type="match status" value="1"/>
</dbReference>
<dbReference type="InterPro" id="IPR018170">
    <property type="entry name" value="Aldo/ket_reductase_CS"/>
</dbReference>
<dbReference type="PROSITE" id="PS00798">
    <property type="entry name" value="ALDOKETO_REDUCTASE_1"/>
    <property type="match status" value="1"/>
</dbReference>
<dbReference type="PRINTS" id="PR00069">
    <property type="entry name" value="ALDKETRDTASE"/>
</dbReference>
<evidence type="ECO:0000256" key="4">
    <source>
        <dbReference type="ARBA" id="ARBA00049445"/>
    </source>
</evidence>
<dbReference type="GO" id="GO:1990002">
    <property type="term" value="F:methylglyoxal reductase (NADPH) (acetol producing) activity"/>
    <property type="evidence" value="ECO:0007669"/>
    <property type="project" value="TreeGrafter"/>
</dbReference>
<evidence type="ECO:0000259" key="8">
    <source>
        <dbReference type="Pfam" id="PF00248"/>
    </source>
</evidence>
<dbReference type="InterPro" id="IPR020471">
    <property type="entry name" value="AKR"/>
</dbReference>
<evidence type="ECO:0000256" key="5">
    <source>
        <dbReference type="PIRSR" id="PIRSR000097-1"/>
    </source>
</evidence>
<comment type="caution">
    <text evidence="9">The sequence shown here is derived from an EMBL/GenBank/DDBJ whole genome shotgun (WGS) entry which is preliminary data.</text>
</comment>
<dbReference type="InterPro" id="IPR023210">
    <property type="entry name" value="NADP_OxRdtase_dom"/>
</dbReference>
<dbReference type="PIRSF" id="PIRSF000097">
    <property type="entry name" value="AKR"/>
    <property type="match status" value="1"/>
</dbReference>
<gene>
    <name evidence="9" type="ORF">TMS3_0117670</name>
</gene>
<dbReference type="PANTHER" id="PTHR43827">
    <property type="entry name" value="2,5-DIKETO-D-GLUCONIC ACID REDUCTASE"/>
    <property type="match status" value="1"/>
</dbReference>
<evidence type="ECO:0000313" key="9">
    <source>
        <dbReference type="EMBL" id="KFX69288.1"/>
    </source>
</evidence>
<protein>
    <submittedName>
        <fullName evidence="9">Aldo/keto reductase</fullName>
    </submittedName>
</protein>
<feature type="active site" description="Proton donor" evidence="5">
    <location>
        <position position="40"/>
    </location>
</feature>
<dbReference type="InterPro" id="IPR036812">
    <property type="entry name" value="NAD(P)_OxRdtase_dom_sf"/>
</dbReference>
<comment type="catalytic activity">
    <reaction evidence="4">
        <text>hydroxyacetone + NADP(+) = methylglyoxal + NADPH + H(+)</text>
        <dbReference type="Rhea" id="RHEA:27986"/>
        <dbReference type="ChEBI" id="CHEBI:15378"/>
        <dbReference type="ChEBI" id="CHEBI:17158"/>
        <dbReference type="ChEBI" id="CHEBI:27957"/>
        <dbReference type="ChEBI" id="CHEBI:57783"/>
        <dbReference type="ChEBI" id="CHEBI:58349"/>
    </reaction>
</comment>
<keyword evidence="3" id="KW-0560">Oxidoreductase</keyword>
<organism evidence="9 10">
    <name type="scientific">Pseudomonas taeanensis MS-3</name>
    <dbReference type="NCBI Taxonomy" id="1395571"/>
    <lineage>
        <taxon>Bacteria</taxon>
        <taxon>Pseudomonadati</taxon>
        <taxon>Pseudomonadota</taxon>
        <taxon>Gammaproteobacteria</taxon>
        <taxon>Pseudomonadales</taxon>
        <taxon>Pseudomonadaceae</taxon>
        <taxon>Pseudomonas</taxon>
    </lineage>
</organism>
<dbReference type="AlphaFoldDB" id="A0A0A1YJZ4"/>
<accession>A0A0A1YJZ4</accession>
<dbReference type="RefSeq" id="WP_025166525.1">
    <property type="nucleotide sequence ID" value="NZ_AWSQ01000004.1"/>
</dbReference>
<evidence type="ECO:0000256" key="3">
    <source>
        <dbReference type="ARBA" id="ARBA00023002"/>
    </source>
</evidence>
<evidence type="ECO:0000313" key="10">
    <source>
        <dbReference type="Proteomes" id="UP000030063"/>
    </source>
</evidence>
<name>A0A0A1YJZ4_9PSED</name>
<feature type="site" description="Lowers pKa of active site Tyr" evidence="7">
    <location>
        <position position="65"/>
    </location>
</feature>
<dbReference type="Proteomes" id="UP000030063">
    <property type="component" value="Unassembled WGS sequence"/>
</dbReference>
<dbReference type="GO" id="GO:0051596">
    <property type="term" value="P:methylglyoxal catabolic process"/>
    <property type="evidence" value="ECO:0007669"/>
    <property type="project" value="TreeGrafter"/>
</dbReference>
<dbReference type="EMBL" id="AWSQ01000004">
    <property type="protein sequence ID" value="KFX69288.1"/>
    <property type="molecule type" value="Genomic_DNA"/>
</dbReference>
<feature type="binding site" evidence="6">
    <location>
        <position position="98"/>
    </location>
    <ligand>
        <name>substrate</name>
    </ligand>
</feature>
<dbReference type="PANTHER" id="PTHR43827:SF3">
    <property type="entry name" value="NADP-DEPENDENT OXIDOREDUCTASE DOMAIN-CONTAINING PROTEIN"/>
    <property type="match status" value="1"/>
</dbReference>
<feature type="domain" description="NADP-dependent oxidoreductase" evidence="8">
    <location>
        <begin position="7"/>
        <end position="251"/>
    </location>
</feature>
<evidence type="ECO:0000256" key="6">
    <source>
        <dbReference type="PIRSR" id="PIRSR000097-2"/>
    </source>
</evidence>